<dbReference type="Gene3D" id="3.80.10.10">
    <property type="entry name" value="Ribonuclease Inhibitor"/>
    <property type="match status" value="1"/>
</dbReference>
<dbReference type="Proteomes" id="UP000077266">
    <property type="component" value="Unassembled WGS sequence"/>
</dbReference>
<proteinExistence type="predicted"/>
<name>A0A165M234_EXIGL</name>
<accession>A0A165M234</accession>
<dbReference type="AlphaFoldDB" id="A0A165M234"/>
<evidence type="ECO:0008006" key="3">
    <source>
        <dbReference type="Google" id="ProtNLM"/>
    </source>
</evidence>
<reference evidence="1 2" key="1">
    <citation type="journal article" date="2016" name="Mol. Biol. Evol.">
        <title>Comparative Genomics of Early-Diverging Mushroom-Forming Fungi Provides Insights into the Origins of Lignocellulose Decay Capabilities.</title>
        <authorList>
            <person name="Nagy L.G."/>
            <person name="Riley R."/>
            <person name="Tritt A."/>
            <person name="Adam C."/>
            <person name="Daum C."/>
            <person name="Floudas D."/>
            <person name="Sun H."/>
            <person name="Yadav J.S."/>
            <person name="Pangilinan J."/>
            <person name="Larsson K.H."/>
            <person name="Matsuura K."/>
            <person name="Barry K."/>
            <person name="Labutti K."/>
            <person name="Kuo R."/>
            <person name="Ohm R.A."/>
            <person name="Bhattacharya S.S."/>
            <person name="Shirouzu T."/>
            <person name="Yoshinaga Y."/>
            <person name="Martin F.M."/>
            <person name="Grigoriev I.V."/>
            <person name="Hibbett D.S."/>
        </authorList>
    </citation>
    <scope>NUCLEOTIDE SEQUENCE [LARGE SCALE GENOMIC DNA]</scope>
    <source>
        <strain evidence="1 2">HHB12029</strain>
    </source>
</reference>
<keyword evidence="2" id="KW-1185">Reference proteome</keyword>
<evidence type="ECO:0000313" key="1">
    <source>
        <dbReference type="EMBL" id="KZV98655.1"/>
    </source>
</evidence>
<evidence type="ECO:0000313" key="2">
    <source>
        <dbReference type="Proteomes" id="UP000077266"/>
    </source>
</evidence>
<organism evidence="1 2">
    <name type="scientific">Exidia glandulosa HHB12029</name>
    <dbReference type="NCBI Taxonomy" id="1314781"/>
    <lineage>
        <taxon>Eukaryota</taxon>
        <taxon>Fungi</taxon>
        <taxon>Dikarya</taxon>
        <taxon>Basidiomycota</taxon>
        <taxon>Agaricomycotina</taxon>
        <taxon>Agaricomycetes</taxon>
        <taxon>Auriculariales</taxon>
        <taxon>Exidiaceae</taxon>
        <taxon>Exidia</taxon>
    </lineage>
</organism>
<protein>
    <recommendedName>
        <fullName evidence="3">F-box domain-containing protein</fullName>
    </recommendedName>
</protein>
<gene>
    <name evidence="1" type="ORF">EXIGLDRAFT_832058</name>
</gene>
<dbReference type="InParanoid" id="A0A165M234"/>
<dbReference type="InterPro" id="IPR032675">
    <property type="entry name" value="LRR_dom_sf"/>
</dbReference>
<dbReference type="OrthoDB" id="3237066at2759"/>
<dbReference type="EMBL" id="KV425916">
    <property type="protein sequence ID" value="KZV98655.1"/>
    <property type="molecule type" value="Genomic_DNA"/>
</dbReference>
<sequence>MRQPWPIPRPHFSQEMFSTEIFRTWVSLGDDQRCSRVSFAFTAASVNKHWCSIALQFGSLWATLTIDFNHTTNLDEHIDNVLERNQGYPLDLTIRKAPLTFWSFDPLPTVSQGFSQPHELSAEMHNIPLDVVDWSLVPHLTAFATQRWITENQLCTIYTLCPRLTDISLRDLGHLPSSGSPRTLHYLERLRCNGRYVFQYLGHHTSVPVLQTLEIPCGVHVLRPLLAFLRDTPWTSLRILELHDILLSARPHEFLDAMRNMPNLVELRLVHESGCLNEFFERWQTAECVEVTPKLHSLVLRQCSFPTWASMALAAFLLARMRVNAKIRRLEIVQAGMMPCETVIFSKLMAPQLRQLVGEVFIDTDTAELKGPEDLL</sequence>
<dbReference type="SUPFAM" id="SSF52047">
    <property type="entry name" value="RNI-like"/>
    <property type="match status" value="1"/>
</dbReference>